<organism evidence="1 2">
    <name type="scientific">Dermacentor silvarum</name>
    <name type="common">Tick</name>
    <dbReference type="NCBI Taxonomy" id="543639"/>
    <lineage>
        <taxon>Eukaryota</taxon>
        <taxon>Metazoa</taxon>
        <taxon>Ecdysozoa</taxon>
        <taxon>Arthropoda</taxon>
        <taxon>Chelicerata</taxon>
        <taxon>Arachnida</taxon>
        <taxon>Acari</taxon>
        <taxon>Parasitiformes</taxon>
        <taxon>Ixodida</taxon>
        <taxon>Ixodoidea</taxon>
        <taxon>Ixodidae</taxon>
        <taxon>Rhipicephalinae</taxon>
        <taxon>Dermacentor</taxon>
    </lineage>
</organism>
<name>A0ACB8D3L5_DERSI</name>
<keyword evidence="2" id="KW-1185">Reference proteome</keyword>
<accession>A0ACB8D3L5</accession>
<sequence>MRTKNECGGSFESPINITTNATVFDPSLGPIKYTHYIEAMRNVVIENNGHTVMLTPEKASKATVSIYGLPSIYNFKQLHFHWGAKSTEGSEHHVDGKSNAMEVGRRENRALNSVVTALRQMNNQAARQVKLRRLASLEDLLPRNPSLSYFYRGSLTTPPCAQAVIWAVLKNEERISESQLEVFRHLEAEHTHNNRKVRLLNNFRPSMPLNGRHIYRNFL</sequence>
<evidence type="ECO:0000313" key="1">
    <source>
        <dbReference type="EMBL" id="KAH7958958.1"/>
    </source>
</evidence>
<proteinExistence type="predicted"/>
<dbReference type="Proteomes" id="UP000821865">
    <property type="component" value="Chromosome 3"/>
</dbReference>
<comment type="caution">
    <text evidence="1">The sequence shown here is derived from an EMBL/GenBank/DDBJ whole genome shotgun (WGS) entry which is preliminary data.</text>
</comment>
<protein>
    <submittedName>
        <fullName evidence="1">Uncharacterized protein</fullName>
    </submittedName>
</protein>
<reference evidence="1" key="1">
    <citation type="submission" date="2020-05" db="EMBL/GenBank/DDBJ databases">
        <title>Large-scale comparative analyses of tick genomes elucidate their genetic diversity and vector capacities.</title>
        <authorList>
            <person name="Jia N."/>
            <person name="Wang J."/>
            <person name="Shi W."/>
            <person name="Du L."/>
            <person name="Sun Y."/>
            <person name="Zhan W."/>
            <person name="Jiang J."/>
            <person name="Wang Q."/>
            <person name="Zhang B."/>
            <person name="Ji P."/>
            <person name="Sakyi L.B."/>
            <person name="Cui X."/>
            <person name="Yuan T."/>
            <person name="Jiang B."/>
            <person name="Yang W."/>
            <person name="Lam T.T.-Y."/>
            <person name="Chang Q."/>
            <person name="Ding S."/>
            <person name="Wang X."/>
            <person name="Zhu J."/>
            <person name="Ruan X."/>
            <person name="Zhao L."/>
            <person name="Wei J."/>
            <person name="Que T."/>
            <person name="Du C."/>
            <person name="Cheng J."/>
            <person name="Dai P."/>
            <person name="Han X."/>
            <person name="Huang E."/>
            <person name="Gao Y."/>
            <person name="Liu J."/>
            <person name="Shao H."/>
            <person name="Ye R."/>
            <person name="Li L."/>
            <person name="Wei W."/>
            <person name="Wang X."/>
            <person name="Wang C."/>
            <person name="Yang T."/>
            <person name="Huo Q."/>
            <person name="Li W."/>
            <person name="Guo W."/>
            <person name="Chen H."/>
            <person name="Zhou L."/>
            <person name="Ni X."/>
            <person name="Tian J."/>
            <person name="Zhou Y."/>
            <person name="Sheng Y."/>
            <person name="Liu T."/>
            <person name="Pan Y."/>
            <person name="Xia L."/>
            <person name="Li J."/>
            <person name="Zhao F."/>
            <person name="Cao W."/>
        </authorList>
    </citation>
    <scope>NUCLEOTIDE SEQUENCE</scope>
    <source>
        <strain evidence="1">Dsil-2018</strain>
    </source>
</reference>
<evidence type="ECO:0000313" key="2">
    <source>
        <dbReference type="Proteomes" id="UP000821865"/>
    </source>
</evidence>
<dbReference type="EMBL" id="CM023472">
    <property type="protein sequence ID" value="KAH7958958.1"/>
    <property type="molecule type" value="Genomic_DNA"/>
</dbReference>
<gene>
    <name evidence="1" type="ORF">HPB49_006954</name>
</gene>